<accession>A0A848GYR1</accession>
<dbReference type="EMBL" id="JABBFX010000001">
    <property type="protein sequence ID" value="NML42531.1"/>
    <property type="molecule type" value="Genomic_DNA"/>
</dbReference>
<keyword evidence="2" id="KW-1185">Reference proteome</keyword>
<dbReference type="Proteomes" id="UP000541185">
    <property type="component" value="Unassembled WGS sequence"/>
</dbReference>
<evidence type="ECO:0000313" key="2">
    <source>
        <dbReference type="Proteomes" id="UP000541185"/>
    </source>
</evidence>
<dbReference type="AlphaFoldDB" id="A0A848GYR1"/>
<organism evidence="1 2">
    <name type="scientific">Ramlibacter agri</name>
    <dbReference type="NCBI Taxonomy" id="2728837"/>
    <lineage>
        <taxon>Bacteria</taxon>
        <taxon>Pseudomonadati</taxon>
        <taxon>Pseudomonadota</taxon>
        <taxon>Betaproteobacteria</taxon>
        <taxon>Burkholderiales</taxon>
        <taxon>Comamonadaceae</taxon>
        <taxon>Ramlibacter</taxon>
    </lineage>
</organism>
<protein>
    <submittedName>
        <fullName evidence="1">Uncharacterized protein</fullName>
    </submittedName>
</protein>
<dbReference type="RefSeq" id="WP_169416737.1">
    <property type="nucleotide sequence ID" value="NZ_JABBFX010000001.1"/>
</dbReference>
<comment type="caution">
    <text evidence="1">The sequence shown here is derived from an EMBL/GenBank/DDBJ whole genome shotgun (WGS) entry which is preliminary data.</text>
</comment>
<reference evidence="1 2" key="1">
    <citation type="submission" date="2020-04" db="EMBL/GenBank/DDBJ databases">
        <title>Ramlibacter sp. G-1-2-2 isolated from soil.</title>
        <authorList>
            <person name="Dahal R.H."/>
        </authorList>
    </citation>
    <scope>NUCLEOTIDE SEQUENCE [LARGE SCALE GENOMIC DNA]</scope>
    <source>
        <strain evidence="1 2">G-1-2-2</strain>
    </source>
</reference>
<proteinExistence type="predicted"/>
<gene>
    <name evidence="1" type="ORF">HHL11_02140</name>
</gene>
<name>A0A848GYR1_9BURK</name>
<sequence>MISNLEATPSTSDTYSWADYIELRALVHPDKCYTRGEFASLLARNKSSGGSVPDAQLMWADVRAFVRGRQSAFGAAYPFLISQDEDTIELIESPLTNTQLLYLTLLLCSSMAYLNAVQKMARVFEDCSLEIFRRLMPTGSEVHPAWAGAGVSARYRGTLPEKYKAIAEDIRAVATFKDRDFKPGDHGDGGIDIVAWHPMGDARDAIPAALAQCGCSREDWRRKHLEASPAKLRAKMNPHHAWATYYFMPIDLRWSDGDWANKSDFGDAIMVDRLRLVNLHRDFGMPLLPLGAHVDVALALQIM</sequence>
<evidence type="ECO:0000313" key="1">
    <source>
        <dbReference type="EMBL" id="NML42531.1"/>
    </source>
</evidence>